<sequence>MVTEASPLRFLVVMYLMLSRVAVSVVRHRKNQRTKADLTQKRLHTLYIENWIAEGKVA</sequence>
<reference evidence="2 3" key="1">
    <citation type="submission" date="2018-11" db="EMBL/GenBank/DDBJ databases">
        <title>Genomic Encyclopedia of Type Strains, Phase IV (KMG-IV): sequencing the most valuable type-strain genomes for metagenomic binning, comparative biology and taxonomic classification.</title>
        <authorList>
            <person name="Goeker M."/>
        </authorList>
    </citation>
    <scope>NUCLEOTIDE SEQUENCE [LARGE SCALE GENOMIC DNA]</scope>
    <source>
        <strain evidence="2 3">DSM 21945</strain>
    </source>
</reference>
<keyword evidence="1" id="KW-1133">Transmembrane helix</keyword>
<accession>A0A3N1PFZ7</accession>
<proteinExistence type="predicted"/>
<organism evidence="2 3">
    <name type="scientific">Gallaecimonas pentaromativorans</name>
    <dbReference type="NCBI Taxonomy" id="584787"/>
    <lineage>
        <taxon>Bacteria</taxon>
        <taxon>Pseudomonadati</taxon>
        <taxon>Pseudomonadota</taxon>
        <taxon>Gammaproteobacteria</taxon>
        <taxon>Enterobacterales</taxon>
        <taxon>Gallaecimonadaceae</taxon>
        <taxon>Gallaecimonas</taxon>
    </lineage>
</organism>
<evidence type="ECO:0000256" key="1">
    <source>
        <dbReference type="SAM" id="Phobius"/>
    </source>
</evidence>
<feature type="transmembrane region" description="Helical" evidence="1">
    <location>
        <begin position="6"/>
        <end position="26"/>
    </location>
</feature>
<comment type="caution">
    <text evidence="2">The sequence shown here is derived from an EMBL/GenBank/DDBJ whole genome shotgun (WGS) entry which is preliminary data.</text>
</comment>
<evidence type="ECO:0000313" key="3">
    <source>
        <dbReference type="Proteomes" id="UP000268033"/>
    </source>
</evidence>
<dbReference type="EMBL" id="RJUL01000004">
    <property type="protein sequence ID" value="ROQ27523.1"/>
    <property type="molecule type" value="Genomic_DNA"/>
</dbReference>
<gene>
    <name evidence="2" type="ORF">EDC28_104173</name>
</gene>
<dbReference type="Proteomes" id="UP000268033">
    <property type="component" value="Unassembled WGS sequence"/>
</dbReference>
<keyword evidence="1" id="KW-0472">Membrane</keyword>
<keyword evidence="1" id="KW-0812">Transmembrane</keyword>
<keyword evidence="3" id="KW-1185">Reference proteome</keyword>
<protein>
    <submittedName>
        <fullName evidence="2">Uncharacterized protein</fullName>
    </submittedName>
</protein>
<name>A0A3N1PFZ7_9GAMM</name>
<dbReference type="AlphaFoldDB" id="A0A3N1PFZ7"/>
<evidence type="ECO:0000313" key="2">
    <source>
        <dbReference type="EMBL" id="ROQ27523.1"/>
    </source>
</evidence>